<dbReference type="InterPro" id="IPR006094">
    <property type="entry name" value="Oxid_FAD_bind_N"/>
</dbReference>
<evidence type="ECO:0000313" key="12">
    <source>
        <dbReference type="EMBL" id="KAF4124492.1"/>
    </source>
</evidence>
<comment type="cofactor">
    <cofactor evidence="1 9">
        <name>FAD</name>
        <dbReference type="ChEBI" id="CHEBI:57692"/>
    </cofactor>
</comment>
<dbReference type="PIRSF" id="PIRSF000136">
    <property type="entry name" value="LGO_GLO"/>
    <property type="match status" value="1"/>
</dbReference>
<comment type="similarity">
    <text evidence="3 9">Belongs to the oxygen-dependent FAD-linked oxidoreductase family.</text>
</comment>
<reference evidence="12" key="1">
    <citation type="submission" date="2020-03" db="EMBL/GenBank/DDBJ databases">
        <title>Site-based positive gene gene selection in Geosmithia morbida across the United States reveals a broad range of putative effectors and factors for local host and environmental adapation.</title>
        <authorList>
            <person name="Onufrak A."/>
            <person name="Murdoch R.W."/>
            <person name="Gazis R."/>
            <person name="Huff M."/>
            <person name="Staton M."/>
            <person name="Klingeman W."/>
            <person name="Hadziabdic D."/>
        </authorList>
    </citation>
    <scope>NUCLEOTIDE SEQUENCE</scope>
    <source>
        <strain evidence="12">1262</strain>
    </source>
</reference>
<evidence type="ECO:0000313" key="13">
    <source>
        <dbReference type="Proteomes" id="UP000749293"/>
    </source>
</evidence>
<dbReference type="InterPro" id="IPR016169">
    <property type="entry name" value="FAD-bd_PCMH_sub2"/>
</dbReference>
<dbReference type="OrthoDB" id="610608at2759"/>
<dbReference type="InterPro" id="IPR010031">
    <property type="entry name" value="FAD_lactone_oxidase-like"/>
</dbReference>
<evidence type="ECO:0000256" key="10">
    <source>
        <dbReference type="SAM" id="MobiDB-lite"/>
    </source>
</evidence>
<feature type="region of interest" description="Disordered" evidence="10">
    <location>
        <begin position="387"/>
        <end position="407"/>
    </location>
</feature>
<dbReference type="GO" id="GO:0003885">
    <property type="term" value="F:D-arabinono-1,4-lactone oxidase activity"/>
    <property type="evidence" value="ECO:0007669"/>
    <property type="project" value="UniProtKB-UniRule"/>
</dbReference>
<dbReference type="GO" id="GO:0031966">
    <property type="term" value="C:mitochondrial membrane"/>
    <property type="evidence" value="ECO:0007669"/>
    <property type="project" value="UniProtKB-SubCell"/>
</dbReference>
<evidence type="ECO:0000256" key="3">
    <source>
        <dbReference type="ARBA" id="ARBA00005466"/>
    </source>
</evidence>
<dbReference type="InterPro" id="IPR006093">
    <property type="entry name" value="Oxy_OxRdtase_FAD_BS"/>
</dbReference>
<dbReference type="GO" id="GO:0071949">
    <property type="term" value="F:FAD binding"/>
    <property type="evidence" value="ECO:0007669"/>
    <property type="project" value="UniProtKB-UniRule"/>
</dbReference>
<dbReference type="Pfam" id="PF01565">
    <property type="entry name" value="FAD_binding_4"/>
    <property type="match status" value="1"/>
</dbReference>
<dbReference type="NCBIfam" id="TIGR01678">
    <property type="entry name" value="FAD_lactone_ox"/>
    <property type="match status" value="1"/>
</dbReference>
<dbReference type="GeneID" id="55971386"/>
<dbReference type="EC" id="1.1.3.37" evidence="4 9"/>
<dbReference type="SUPFAM" id="SSF56176">
    <property type="entry name" value="FAD-binding/transporter-associated domain-like"/>
    <property type="match status" value="1"/>
</dbReference>
<dbReference type="AlphaFoldDB" id="A0A9P4YZ82"/>
<dbReference type="PROSITE" id="PS51387">
    <property type="entry name" value="FAD_PCMH"/>
    <property type="match status" value="1"/>
</dbReference>
<keyword evidence="7 9" id="KW-0560">Oxidoreductase</keyword>
<keyword evidence="9" id="KW-0496">Mitochondrion</keyword>
<dbReference type="Gene3D" id="3.30.43.10">
    <property type="entry name" value="Uridine Diphospho-n-acetylenolpyruvylglucosamine Reductase, domain 2"/>
    <property type="match status" value="1"/>
</dbReference>
<evidence type="ECO:0000256" key="1">
    <source>
        <dbReference type="ARBA" id="ARBA00001974"/>
    </source>
</evidence>
<dbReference type="Proteomes" id="UP000749293">
    <property type="component" value="Unassembled WGS sequence"/>
</dbReference>
<keyword evidence="6 9" id="KW-0274">FAD</keyword>
<evidence type="ECO:0000256" key="5">
    <source>
        <dbReference type="ARBA" id="ARBA00022630"/>
    </source>
</evidence>
<dbReference type="Gene3D" id="3.30.465.10">
    <property type="match status" value="1"/>
</dbReference>
<dbReference type="RefSeq" id="XP_035323144.1">
    <property type="nucleotide sequence ID" value="XM_035467132.1"/>
</dbReference>
<dbReference type="Gene3D" id="3.30.70.2520">
    <property type="match status" value="1"/>
</dbReference>
<evidence type="ECO:0000256" key="2">
    <source>
        <dbReference type="ARBA" id="ARBA00005083"/>
    </source>
</evidence>
<dbReference type="Pfam" id="PF04030">
    <property type="entry name" value="ALO"/>
    <property type="match status" value="1"/>
</dbReference>
<name>A0A9P4YZ82_9HYPO</name>
<evidence type="ECO:0000256" key="7">
    <source>
        <dbReference type="ARBA" id="ARBA00023002"/>
    </source>
</evidence>
<dbReference type="EMBL" id="JAANYQ010000004">
    <property type="protein sequence ID" value="KAF4124492.1"/>
    <property type="molecule type" value="Genomic_DNA"/>
</dbReference>
<feature type="compositionally biased region" description="Basic and acidic residues" evidence="10">
    <location>
        <begin position="387"/>
        <end position="397"/>
    </location>
</feature>
<sequence length="525" mass="58696">MDPLVSAELARRSADGVAFRAQAQHTHRTWARTFSSLPELYIRPRTLAEVEKAVDVARACRRRIATVGCGHSPSSMTCTSSWLVNLDDFDAVHSVDRETGLAVVDGGIRLYRLCEELDRRGLAMPNLGSINEQSIAGAISTGTHGSSLRHGLMSEDVVALKVTLASGKTVDCSADRDRDLFRAATLSLGALGIVTQVTIRAVPAFSLRWTQTVDSDARLLDSWRRGQLWSRAEFVRVYWYPYTRRAAVWAADKADPGEAHVAPAANWFDGALGYYVYHNLLALAHLVPRILPWVERLVFGMQLGFRDGVTTPTAVEPGSRALLLNCLYSQFVNEWAIPLERGPEALARLSSWLNRLDESDDGYVEHGIPFSAEGLYVHAPVEVRVSDGNRPRADGESPVRPFLDPTSPDGPTLYLNATLYRPYHLDPPCRERYYRGFEHLMRDLGGRPHWAKNFDARRPEIEAMFGQDLDEWRVVRDRADPDGMFVGPWHRERVMAEGPRLPLEEVEVRRAKVGDGSFQTVGELP</sequence>
<evidence type="ECO:0000256" key="9">
    <source>
        <dbReference type="RuleBase" id="RU367158"/>
    </source>
</evidence>
<comment type="subcellular location">
    <subcellularLocation>
        <location evidence="9">Mitochondrion membrane</location>
    </subcellularLocation>
</comment>
<accession>A0A9P4YZ82</accession>
<dbReference type="InterPro" id="IPR016167">
    <property type="entry name" value="FAD-bd_PCMH_sub1"/>
</dbReference>
<gene>
    <name evidence="12" type="ORF">GMORB2_5158</name>
</gene>
<keyword evidence="5 9" id="KW-0285">Flavoprotein</keyword>
<dbReference type="InterPro" id="IPR007173">
    <property type="entry name" value="ALO_C"/>
</dbReference>
<feature type="domain" description="FAD-binding PCMH-type" evidence="11">
    <location>
        <begin position="34"/>
        <end position="204"/>
    </location>
</feature>
<dbReference type="PROSITE" id="PS00862">
    <property type="entry name" value="OX2_COVAL_FAD"/>
    <property type="match status" value="1"/>
</dbReference>
<comment type="catalytic activity">
    <reaction evidence="9">
        <text>D-arabinono-1,4-lactone + O2 = dehydro-D-arabinono-1,4-lactone + H2O2 + H(+)</text>
        <dbReference type="Rhea" id="RHEA:23756"/>
        <dbReference type="ChEBI" id="CHEBI:15378"/>
        <dbReference type="ChEBI" id="CHEBI:15379"/>
        <dbReference type="ChEBI" id="CHEBI:16240"/>
        <dbReference type="ChEBI" id="CHEBI:16292"/>
        <dbReference type="ChEBI" id="CHEBI:58277"/>
        <dbReference type="EC" id="1.1.3.37"/>
    </reaction>
</comment>
<comment type="caution">
    <text evidence="12">The sequence shown here is derived from an EMBL/GenBank/DDBJ whole genome shotgun (WGS) entry which is preliminary data.</text>
</comment>
<evidence type="ECO:0000256" key="4">
    <source>
        <dbReference type="ARBA" id="ARBA00013136"/>
    </source>
</evidence>
<evidence type="ECO:0000256" key="6">
    <source>
        <dbReference type="ARBA" id="ARBA00022827"/>
    </source>
</evidence>
<dbReference type="InterPro" id="IPR016166">
    <property type="entry name" value="FAD-bd_PCMH"/>
</dbReference>
<evidence type="ECO:0000259" key="11">
    <source>
        <dbReference type="PROSITE" id="PS51387"/>
    </source>
</evidence>
<organism evidence="12 13">
    <name type="scientific">Geosmithia morbida</name>
    <dbReference type="NCBI Taxonomy" id="1094350"/>
    <lineage>
        <taxon>Eukaryota</taxon>
        <taxon>Fungi</taxon>
        <taxon>Dikarya</taxon>
        <taxon>Ascomycota</taxon>
        <taxon>Pezizomycotina</taxon>
        <taxon>Sordariomycetes</taxon>
        <taxon>Hypocreomycetidae</taxon>
        <taxon>Hypocreales</taxon>
        <taxon>Bionectriaceae</taxon>
        <taxon>Geosmithia</taxon>
    </lineage>
</organism>
<comment type="pathway">
    <text evidence="2 9">Cofactor biosynthesis; D-erythroascorbate biosynthesis; dehydro-D-arabinono-1,4-lactone from D-arabinose: step 2/2.</text>
</comment>
<dbReference type="InterPro" id="IPR030654">
    <property type="entry name" value="Sugar_lactone_oxidase"/>
</dbReference>
<dbReference type="PANTHER" id="PTHR43762:SF1">
    <property type="entry name" value="D-ARABINONO-1,4-LACTONE OXIDASE"/>
    <property type="match status" value="1"/>
</dbReference>
<proteinExistence type="inferred from homology"/>
<dbReference type="InterPro" id="IPR036318">
    <property type="entry name" value="FAD-bd_PCMH-like_sf"/>
</dbReference>
<protein>
    <recommendedName>
        <fullName evidence="4 9">D-arabinono-1,4-lactone oxidase</fullName>
        <shortName evidence="9">ALO</shortName>
        <ecNumber evidence="4 9">1.1.3.37</ecNumber>
    </recommendedName>
    <alternativeName>
        <fullName evidence="8 9">L-galactono-gamma-lactone oxidase</fullName>
    </alternativeName>
</protein>
<keyword evidence="13" id="KW-1185">Reference proteome</keyword>
<dbReference type="PANTHER" id="PTHR43762">
    <property type="entry name" value="L-GULONOLACTONE OXIDASE"/>
    <property type="match status" value="1"/>
</dbReference>
<evidence type="ECO:0000256" key="8">
    <source>
        <dbReference type="ARBA" id="ARBA00033418"/>
    </source>
</evidence>